<dbReference type="GO" id="GO:0005783">
    <property type="term" value="C:endoplasmic reticulum"/>
    <property type="evidence" value="ECO:0007669"/>
    <property type="project" value="TreeGrafter"/>
</dbReference>
<dbReference type="PANTHER" id="PTHR45672">
    <property type="entry name" value="PROTEIN DISULFIDE-ISOMERASE C17H9.14C-RELATED"/>
    <property type="match status" value="1"/>
</dbReference>
<feature type="domain" description="Thioredoxin" evidence="4">
    <location>
        <begin position="13"/>
        <end position="150"/>
    </location>
</feature>
<accession>A0A7M5WKS0</accession>
<evidence type="ECO:0000256" key="3">
    <source>
        <dbReference type="SAM" id="SignalP"/>
    </source>
</evidence>
<dbReference type="GO" id="GO:0003756">
    <property type="term" value="F:protein disulfide isomerase activity"/>
    <property type="evidence" value="ECO:0007669"/>
    <property type="project" value="TreeGrafter"/>
</dbReference>
<evidence type="ECO:0000313" key="6">
    <source>
        <dbReference type="Proteomes" id="UP000594262"/>
    </source>
</evidence>
<evidence type="ECO:0000313" key="5">
    <source>
        <dbReference type="EnsemblMetazoa" id="CLYHEMP007964.1"/>
    </source>
</evidence>
<dbReference type="InterPro" id="IPR013766">
    <property type="entry name" value="Thioredoxin_domain"/>
</dbReference>
<dbReference type="EnsemblMetazoa" id="CLYHEMT007964.1">
    <property type="protein sequence ID" value="CLYHEMP007964.1"/>
    <property type="gene ID" value="CLYHEMG007964"/>
</dbReference>
<dbReference type="PANTHER" id="PTHR45672:SF3">
    <property type="entry name" value="THIOREDOXIN DOMAIN-CONTAINING PROTEIN 5"/>
    <property type="match status" value="1"/>
</dbReference>
<dbReference type="Pfam" id="PF00085">
    <property type="entry name" value="Thioredoxin"/>
    <property type="match status" value="1"/>
</dbReference>
<evidence type="ECO:0000256" key="1">
    <source>
        <dbReference type="ARBA" id="ARBA00006347"/>
    </source>
</evidence>
<dbReference type="InterPro" id="IPR051063">
    <property type="entry name" value="PDI"/>
</dbReference>
<dbReference type="GO" id="GO:0006457">
    <property type="term" value="P:protein folding"/>
    <property type="evidence" value="ECO:0007669"/>
    <property type="project" value="TreeGrafter"/>
</dbReference>
<name>A0A7M5WKS0_9CNID</name>
<reference evidence="5" key="1">
    <citation type="submission" date="2021-01" db="UniProtKB">
        <authorList>
            <consortium name="EnsemblMetazoa"/>
        </authorList>
    </citation>
    <scope>IDENTIFICATION</scope>
</reference>
<dbReference type="SUPFAM" id="SSF52833">
    <property type="entry name" value="Thioredoxin-like"/>
    <property type="match status" value="1"/>
</dbReference>
<dbReference type="OrthoDB" id="427280at2759"/>
<protein>
    <recommendedName>
        <fullName evidence="4">Thioredoxin domain-containing protein</fullName>
    </recommendedName>
</protein>
<dbReference type="CDD" id="cd02961">
    <property type="entry name" value="PDI_a_family"/>
    <property type="match status" value="1"/>
</dbReference>
<feature type="chain" id="PRO_5029602184" description="Thioredoxin domain-containing protein" evidence="3">
    <location>
        <begin position="20"/>
        <end position="186"/>
    </location>
</feature>
<feature type="signal peptide" evidence="3">
    <location>
        <begin position="1"/>
        <end position="19"/>
    </location>
</feature>
<dbReference type="InterPro" id="IPR036249">
    <property type="entry name" value="Thioredoxin-like_sf"/>
</dbReference>
<keyword evidence="2 3" id="KW-0732">Signal</keyword>
<dbReference type="GeneID" id="136811314"/>
<proteinExistence type="inferred from homology"/>
<organism evidence="5 6">
    <name type="scientific">Clytia hemisphaerica</name>
    <dbReference type="NCBI Taxonomy" id="252671"/>
    <lineage>
        <taxon>Eukaryota</taxon>
        <taxon>Metazoa</taxon>
        <taxon>Cnidaria</taxon>
        <taxon>Hydrozoa</taxon>
        <taxon>Hydroidolina</taxon>
        <taxon>Leptothecata</taxon>
        <taxon>Obeliida</taxon>
        <taxon>Clytiidae</taxon>
        <taxon>Clytia</taxon>
    </lineage>
</organism>
<evidence type="ECO:0000256" key="2">
    <source>
        <dbReference type="ARBA" id="ARBA00022729"/>
    </source>
</evidence>
<dbReference type="RefSeq" id="XP_066924031.1">
    <property type="nucleotide sequence ID" value="XM_067067930.1"/>
</dbReference>
<dbReference type="Proteomes" id="UP000594262">
    <property type="component" value="Unplaced"/>
</dbReference>
<keyword evidence="6" id="KW-1185">Reference proteome</keyword>
<sequence length="186" mass="20664">MKHYLNFTVLLLALASISAVPLILPGVVDPQTSSLFNKLVTKNNFDTFTKKKPIMVIMFFKSWCPYVKRFLPEWKKATETLEKQGKYILARSDCDGTGKTLCDHRDIQVKQVPTVLLFKNGKRVSDVYCGTKDAVFSAASVLKSVDEAKRTDDITGVCTAIKLPAPTTTTVQPKPNQGQNHLSVTI</sequence>
<dbReference type="PROSITE" id="PS51352">
    <property type="entry name" value="THIOREDOXIN_2"/>
    <property type="match status" value="1"/>
</dbReference>
<evidence type="ECO:0000259" key="4">
    <source>
        <dbReference type="PROSITE" id="PS51352"/>
    </source>
</evidence>
<dbReference type="AlphaFoldDB" id="A0A7M5WKS0"/>
<dbReference type="Gene3D" id="3.40.30.10">
    <property type="entry name" value="Glutaredoxin"/>
    <property type="match status" value="1"/>
</dbReference>
<comment type="similarity">
    <text evidence="1">Belongs to the protein disulfide isomerase family.</text>
</comment>